<evidence type="ECO:0000256" key="6">
    <source>
        <dbReference type="ARBA" id="ARBA00023136"/>
    </source>
</evidence>
<dbReference type="OrthoDB" id="46411at2759"/>
<accession>A0A9W7EL20</accession>
<keyword evidence="11" id="KW-1185">Reference proteome</keyword>
<evidence type="ECO:0000256" key="1">
    <source>
        <dbReference type="ARBA" id="ARBA00004141"/>
    </source>
</evidence>
<evidence type="ECO:0000313" key="11">
    <source>
        <dbReference type="Proteomes" id="UP001165085"/>
    </source>
</evidence>
<evidence type="ECO:0000256" key="8">
    <source>
        <dbReference type="SAM" id="SignalP"/>
    </source>
</evidence>
<feature type="chain" id="PRO_5040764132" description="Peptidase S54 rhomboid domain-containing protein" evidence="8">
    <location>
        <begin position="22"/>
        <end position="292"/>
    </location>
</feature>
<dbReference type="GO" id="GO:0016020">
    <property type="term" value="C:membrane"/>
    <property type="evidence" value="ECO:0007669"/>
    <property type="project" value="UniProtKB-SubCell"/>
</dbReference>
<evidence type="ECO:0000256" key="7">
    <source>
        <dbReference type="SAM" id="Phobius"/>
    </source>
</evidence>
<dbReference type="InterPro" id="IPR050925">
    <property type="entry name" value="Rhomboid_protease_S54"/>
</dbReference>
<feature type="signal peptide" evidence="8">
    <location>
        <begin position="1"/>
        <end position="21"/>
    </location>
</feature>
<keyword evidence="3 7" id="KW-0812">Transmembrane</keyword>
<comment type="subcellular location">
    <subcellularLocation>
        <location evidence="1">Membrane</location>
        <topology evidence="1">Multi-pass membrane protein</topology>
    </subcellularLocation>
</comment>
<evidence type="ECO:0000313" key="10">
    <source>
        <dbReference type="EMBL" id="GMH82502.1"/>
    </source>
</evidence>
<evidence type="ECO:0000256" key="4">
    <source>
        <dbReference type="ARBA" id="ARBA00022801"/>
    </source>
</evidence>
<evidence type="ECO:0000259" key="9">
    <source>
        <dbReference type="Pfam" id="PF01694"/>
    </source>
</evidence>
<dbReference type="InterPro" id="IPR022764">
    <property type="entry name" value="Peptidase_S54_rhomboid_dom"/>
</dbReference>
<dbReference type="Gene3D" id="1.20.1540.10">
    <property type="entry name" value="Rhomboid-like"/>
    <property type="match status" value="1"/>
</dbReference>
<protein>
    <recommendedName>
        <fullName evidence="9">Peptidase S54 rhomboid domain-containing protein</fullName>
    </recommendedName>
</protein>
<feature type="domain" description="Peptidase S54 rhomboid" evidence="9">
    <location>
        <begin position="85"/>
        <end position="212"/>
    </location>
</feature>
<evidence type="ECO:0000256" key="2">
    <source>
        <dbReference type="ARBA" id="ARBA00009045"/>
    </source>
</evidence>
<dbReference type="GO" id="GO:0004252">
    <property type="term" value="F:serine-type endopeptidase activity"/>
    <property type="evidence" value="ECO:0007669"/>
    <property type="project" value="InterPro"/>
</dbReference>
<sequence length="292" mass="31782">MRFTSNTMLLLVSYFFQITSALQVNKYVKQIAPSFGYGSHLQSLLLSGGAVQRYIRASTGRRILLSSDGPLNADMIFQPRLAFSQPHRFLSSSLLHGNLIHLYCNYSTISSIPNFLKPSLYFLTFLTATVLGNLAHLSFSSNPVLGASGGICGLYGCAYYVLRKNGKQREADAMGKSMLYMLVYGLLSGGRVSNSSHVGGFLAGLGCGAVFGPNFKKEYNSKRAPNRHPLFNKDQGYMNGRRIGQGAVPVYLGYIFLAILAAAAGQGRTTLSPLKGMWYVLRFPGLVSNTVA</sequence>
<dbReference type="Pfam" id="PF01694">
    <property type="entry name" value="Rhomboid"/>
    <property type="match status" value="1"/>
</dbReference>
<feature type="transmembrane region" description="Helical" evidence="7">
    <location>
        <begin position="145"/>
        <end position="162"/>
    </location>
</feature>
<dbReference type="Proteomes" id="UP001165085">
    <property type="component" value="Unassembled WGS sequence"/>
</dbReference>
<evidence type="ECO:0000256" key="3">
    <source>
        <dbReference type="ARBA" id="ARBA00022692"/>
    </source>
</evidence>
<feature type="transmembrane region" description="Helical" evidence="7">
    <location>
        <begin position="120"/>
        <end position="139"/>
    </location>
</feature>
<dbReference type="InterPro" id="IPR035952">
    <property type="entry name" value="Rhomboid-like_sf"/>
</dbReference>
<comment type="similarity">
    <text evidence="2">Belongs to the peptidase S54 family.</text>
</comment>
<keyword evidence="6 7" id="KW-0472">Membrane</keyword>
<dbReference type="PANTHER" id="PTHR43731:SF14">
    <property type="entry name" value="PRESENILIN-ASSOCIATED RHOMBOID-LIKE PROTEIN, MITOCHONDRIAL"/>
    <property type="match status" value="1"/>
</dbReference>
<dbReference type="SUPFAM" id="SSF144091">
    <property type="entry name" value="Rhomboid-like"/>
    <property type="match status" value="1"/>
</dbReference>
<organism evidence="10 11">
    <name type="scientific">Triparma strigata</name>
    <dbReference type="NCBI Taxonomy" id="1606541"/>
    <lineage>
        <taxon>Eukaryota</taxon>
        <taxon>Sar</taxon>
        <taxon>Stramenopiles</taxon>
        <taxon>Ochrophyta</taxon>
        <taxon>Bolidophyceae</taxon>
        <taxon>Parmales</taxon>
        <taxon>Triparmaceae</taxon>
        <taxon>Triparma</taxon>
    </lineage>
</organism>
<proteinExistence type="inferred from homology"/>
<keyword evidence="4" id="KW-0378">Hydrolase</keyword>
<dbReference type="AlphaFoldDB" id="A0A9W7EL20"/>
<keyword evidence="5 7" id="KW-1133">Transmembrane helix</keyword>
<dbReference type="PANTHER" id="PTHR43731">
    <property type="entry name" value="RHOMBOID PROTEASE"/>
    <property type="match status" value="1"/>
</dbReference>
<comment type="caution">
    <text evidence="10">The sequence shown here is derived from an EMBL/GenBank/DDBJ whole genome shotgun (WGS) entry which is preliminary data.</text>
</comment>
<gene>
    <name evidence="10" type="ORF">TrST_g11058</name>
</gene>
<feature type="transmembrane region" description="Helical" evidence="7">
    <location>
        <begin position="248"/>
        <end position="267"/>
    </location>
</feature>
<dbReference type="EMBL" id="BRXY01000269">
    <property type="protein sequence ID" value="GMH82502.1"/>
    <property type="molecule type" value="Genomic_DNA"/>
</dbReference>
<keyword evidence="8" id="KW-0732">Signal</keyword>
<name>A0A9W7EL20_9STRA</name>
<reference evidence="11" key="1">
    <citation type="journal article" date="2023" name="Commun. Biol.">
        <title>Genome analysis of Parmales, the sister group of diatoms, reveals the evolutionary specialization of diatoms from phago-mixotrophs to photoautotrophs.</title>
        <authorList>
            <person name="Ban H."/>
            <person name="Sato S."/>
            <person name="Yoshikawa S."/>
            <person name="Yamada K."/>
            <person name="Nakamura Y."/>
            <person name="Ichinomiya M."/>
            <person name="Sato N."/>
            <person name="Blanc-Mathieu R."/>
            <person name="Endo H."/>
            <person name="Kuwata A."/>
            <person name="Ogata H."/>
        </authorList>
    </citation>
    <scope>NUCLEOTIDE SEQUENCE [LARGE SCALE GENOMIC DNA]</scope>
    <source>
        <strain evidence="11">NIES 3701</strain>
    </source>
</reference>
<evidence type="ECO:0000256" key="5">
    <source>
        <dbReference type="ARBA" id="ARBA00022989"/>
    </source>
</evidence>